<dbReference type="EMBL" id="SRYD01000003">
    <property type="protein sequence ID" value="TGY76428.1"/>
    <property type="molecule type" value="Genomic_DNA"/>
</dbReference>
<evidence type="ECO:0000256" key="8">
    <source>
        <dbReference type="SAM" id="Coils"/>
    </source>
</evidence>
<name>A0A4S2G3S8_9BACT</name>
<organism evidence="10 11">
    <name type="scientific">Muribaculum intestinale</name>
    <dbReference type="NCBI Taxonomy" id="1796646"/>
    <lineage>
        <taxon>Bacteria</taxon>
        <taxon>Pseudomonadati</taxon>
        <taxon>Bacteroidota</taxon>
        <taxon>Bacteroidia</taxon>
        <taxon>Bacteroidales</taxon>
        <taxon>Muribaculaceae</taxon>
        <taxon>Muribaculum</taxon>
    </lineage>
</organism>
<dbReference type="NCBIfam" id="TIGR00594">
    <property type="entry name" value="polc"/>
    <property type="match status" value="1"/>
</dbReference>
<dbReference type="EC" id="2.7.7.7" evidence="1"/>
<dbReference type="Pfam" id="PF02811">
    <property type="entry name" value="PHP"/>
    <property type="match status" value="1"/>
</dbReference>
<keyword evidence="5" id="KW-0235">DNA replication</keyword>
<evidence type="ECO:0000256" key="3">
    <source>
        <dbReference type="ARBA" id="ARBA00022679"/>
    </source>
</evidence>
<evidence type="ECO:0000256" key="1">
    <source>
        <dbReference type="ARBA" id="ARBA00012417"/>
    </source>
</evidence>
<dbReference type="Gene3D" id="1.10.10.1600">
    <property type="entry name" value="Bacterial DNA polymerase III alpha subunit, thumb domain"/>
    <property type="match status" value="1"/>
</dbReference>
<dbReference type="Gene3D" id="3.20.20.140">
    <property type="entry name" value="Metal-dependent hydrolases"/>
    <property type="match status" value="1"/>
</dbReference>
<gene>
    <name evidence="10" type="primary">dnaE</name>
    <name evidence="10" type="ORF">E5333_01375</name>
</gene>
<dbReference type="InterPro" id="IPR016195">
    <property type="entry name" value="Pol/histidinol_Pase-like"/>
</dbReference>
<keyword evidence="8" id="KW-0175">Coiled coil</keyword>
<proteinExistence type="predicted"/>
<dbReference type="Pfam" id="PF14579">
    <property type="entry name" value="HHH_6"/>
    <property type="match status" value="1"/>
</dbReference>
<comment type="caution">
    <text evidence="10">The sequence shown here is derived from an EMBL/GenBank/DDBJ whole genome shotgun (WGS) entry which is preliminary data.</text>
</comment>
<dbReference type="InterPro" id="IPR004805">
    <property type="entry name" value="DnaE2/DnaE/PolC"/>
</dbReference>
<dbReference type="NCBIfam" id="NF004226">
    <property type="entry name" value="PRK05673.1"/>
    <property type="match status" value="1"/>
</dbReference>
<evidence type="ECO:0000256" key="2">
    <source>
        <dbReference type="ARBA" id="ARBA00019114"/>
    </source>
</evidence>
<dbReference type="SUPFAM" id="SSF89550">
    <property type="entry name" value="PHP domain-like"/>
    <property type="match status" value="1"/>
</dbReference>
<dbReference type="Proteomes" id="UP000306630">
    <property type="component" value="Unassembled WGS sequence"/>
</dbReference>
<dbReference type="AlphaFoldDB" id="A0A4S2G3S8"/>
<evidence type="ECO:0000256" key="6">
    <source>
        <dbReference type="ARBA" id="ARBA00022932"/>
    </source>
</evidence>
<keyword evidence="3 10" id="KW-0808">Transferase</keyword>
<dbReference type="Pfam" id="PF17657">
    <property type="entry name" value="DNA_pol3_finger"/>
    <property type="match status" value="1"/>
</dbReference>
<evidence type="ECO:0000256" key="5">
    <source>
        <dbReference type="ARBA" id="ARBA00022705"/>
    </source>
</evidence>
<feature type="domain" description="Polymerase/histidinol phosphatase N-terminal" evidence="9">
    <location>
        <begin position="5"/>
        <end position="112"/>
    </location>
</feature>
<dbReference type="PANTHER" id="PTHR32294">
    <property type="entry name" value="DNA POLYMERASE III SUBUNIT ALPHA"/>
    <property type="match status" value="1"/>
</dbReference>
<dbReference type="Pfam" id="PF07733">
    <property type="entry name" value="DNA_pol3_alpha"/>
    <property type="match status" value="1"/>
</dbReference>
<evidence type="ECO:0000256" key="7">
    <source>
        <dbReference type="ARBA" id="ARBA00049244"/>
    </source>
</evidence>
<dbReference type="SMART" id="SM00481">
    <property type="entry name" value="POLIIIAc"/>
    <property type="match status" value="1"/>
</dbReference>
<evidence type="ECO:0000313" key="10">
    <source>
        <dbReference type="EMBL" id="TGY76428.1"/>
    </source>
</evidence>
<protein>
    <recommendedName>
        <fullName evidence="2">DNA polymerase III subunit alpha</fullName>
        <ecNumber evidence="1">2.7.7.7</ecNumber>
    </recommendedName>
</protein>
<dbReference type="CDD" id="cd12113">
    <property type="entry name" value="PHP_PolIIIA_DnaE3"/>
    <property type="match status" value="1"/>
</dbReference>
<dbReference type="InterPro" id="IPR041931">
    <property type="entry name" value="DNA_pol3_alpha_thumb_dom"/>
</dbReference>
<dbReference type="InterPro" id="IPR029460">
    <property type="entry name" value="DNAPol_HHH"/>
</dbReference>
<sequence>MSPFIHLHVHTQYSVLDGQASVTALVDKAISDGMPGIAITDHGNMFGIKEFYNYVKKKNSKVNDQIKEVKKSLEQAQEQNNQDAIEELQKELNTLNSKIFKPIFGCEMYVAKESLHTHVDKKDTGRHLVVLAKNETGYHNLVKIVSQAWTEGFYSHPRTDKKALAEHHEGLIVCSACLGGEIPRLIQAGDIEEAEKQVKWFKDTFGDDYYIEIQRHKTNLPGANTEVFERQQEVNPELIRIARKFDIKIVATNDVHFVNEDDADAHDRLICVSTNKAVDDPMRMRYTKQEWLKSQSEMNDVFSDIPEAIENTMEILDKVTTYSIDHKPILPNFPLPDDFTDNDDYLRYLTYEGAKRRWGTPTKEQCERLDFELDTIKNMGFPGYFLIVQDFIQAGRDRGVSIGPGRGSAAGSAVAYCLGITQLDPLKYDLLFERFLNPDRISLPDIDIDFDDDGRADVLKYVTDKYGADKVAHIITYGTMAAKMALKDVARVQQLPVAEGNRLTKLIPKHMPEVNGKELKPTLKNCYEYVDEFKAELNSPSAQIRETLKFARQLEGNVRGTGVHACGVIIGRDPITDWVPVSTATDKDGSKLLVTQYEGCVIEETGLIKMDFLGLKTLSIIKEAVNNIRLTNGIEIDIDTIPIDDPKTYQLYCEGRTTGTFQFESPGMQKYLRELQPSVFEDLIAMNALYRPGPMAYIPDFIDRKHGKQPIVYDIPVMEKYLKDTYGVTVYQEQVMLLSRLLANFTRGESDTLRKAMGKKLIDKMNHLKGKFLEGGQANGHKPEVLEKIWADWEKFASYAFNKSHATCYSWVAYQTAYLKANYPAEYMAAVLSRNLTDITKLTNFMDECKSMHINVKGPDVNESFSAFGVNKKGDIRFGLAAIKGIGANVVNAIIGARNKDGQFQSIYDFVERVDKAALNRRTLEGLALSGAFDCFPEVNREDFFLANNKGETLAELLARYGQNYQNAKGSQENSLFGDFDESLNTAGRPPIKPAPRWNDIERLDRERDLVGMYLSGHPLDPYFVELRYGCSQTLKEFNEEGPVEDRELTLAGLVCDYQIKQGRKGPFGILKIEDYSASAEFALFGQDYIDYGKFGIKGTPIIIRGRYGRRFANSDIRFQIASITLLEQQKGKLVSGITLNLDTEQINENLHGVLNDIMKSSTDNRTPLYLRIHDHELNRSIRLSTAVKMPVTRHSLTTLEEMAIDFDIVQS</sequence>
<keyword evidence="4 10" id="KW-0548">Nucleotidyltransferase</keyword>
<dbReference type="RefSeq" id="WP_135992682.1">
    <property type="nucleotide sequence ID" value="NZ_CANADA010000029.1"/>
</dbReference>
<dbReference type="PANTHER" id="PTHR32294:SF0">
    <property type="entry name" value="DNA POLYMERASE III SUBUNIT ALPHA"/>
    <property type="match status" value="1"/>
</dbReference>
<dbReference type="GO" id="GO:0003887">
    <property type="term" value="F:DNA-directed DNA polymerase activity"/>
    <property type="evidence" value="ECO:0007669"/>
    <property type="project" value="UniProtKB-KW"/>
</dbReference>
<evidence type="ECO:0000313" key="11">
    <source>
        <dbReference type="Proteomes" id="UP000306630"/>
    </source>
</evidence>
<evidence type="ECO:0000256" key="4">
    <source>
        <dbReference type="ARBA" id="ARBA00022695"/>
    </source>
</evidence>
<dbReference type="InterPro" id="IPR003141">
    <property type="entry name" value="Pol/His_phosphatase_N"/>
</dbReference>
<evidence type="ECO:0000259" key="9">
    <source>
        <dbReference type="SMART" id="SM00481"/>
    </source>
</evidence>
<dbReference type="GO" id="GO:0008408">
    <property type="term" value="F:3'-5' exonuclease activity"/>
    <property type="evidence" value="ECO:0007669"/>
    <property type="project" value="InterPro"/>
</dbReference>
<comment type="catalytic activity">
    <reaction evidence="7">
        <text>DNA(n) + a 2'-deoxyribonucleoside 5'-triphosphate = DNA(n+1) + diphosphate</text>
        <dbReference type="Rhea" id="RHEA:22508"/>
        <dbReference type="Rhea" id="RHEA-COMP:17339"/>
        <dbReference type="Rhea" id="RHEA-COMP:17340"/>
        <dbReference type="ChEBI" id="CHEBI:33019"/>
        <dbReference type="ChEBI" id="CHEBI:61560"/>
        <dbReference type="ChEBI" id="CHEBI:173112"/>
        <dbReference type="EC" id="2.7.7.7"/>
    </reaction>
</comment>
<dbReference type="GO" id="GO:0006260">
    <property type="term" value="P:DNA replication"/>
    <property type="evidence" value="ECO:0007669"/>
    <property type="project" value="UniProtKB-KW"/>
</dbReference>
<dbReference type="InterPro" id="IPR011708">
    <property type="entry name" value="DNA_pol3_alpha_NTPase_dom"/>
</dbReference>
<dbReference type="InterPro" id="IPR040982">
    <property type="entry name" value="DNA_pol3_finger"/>
</dbReference>
<keyword evidence="6" id="KW-0239">DNA-directed DNA polymerase</keyword>
<dbReference type="Gene3D" id="1.10.150.870">
    <property type="match status" value="1"/>
</dbReference>
<accession>A0A4S2G3S8</accession>
<reference evidence="10 11" key="1">
    <citation type="submission" date="2019-04" db="EMBL/GenBank/DDBJ databases">
        <title>Microbes associate with the intestines of laboratory mice.</title>
        <authorList>
            <person name="Navarre W."/>
            <person name="Wong E."/>
            <person name="Huang K."/>
            <person name="Tropini C."/>
            <person name="Ng K."/>
            <person name="Yu B."/>
        </authorList>
    </citation>
    <scope>NUCLEOTIDE SEQUENCE [LARGE SCALE GENOMIC DNA]</scope>
    <source>
        <strain evidence="10 11">NM06_A21</strain>
    </source>
</reference>
<feature type="coiled-coil region" evidence="8">
    <location>
        <begin position="59"/>
        <end position="98"/>
    </location>
</feature>
<dbReference type="CDD" id="cd04485">
    <property type="entry name" value="DnaE_OBF"/>
    <property type="match status" value="1"/>
</dbReference>
<dbReference type="InterPro" id="IPR004013">
    <property type="entry name" value="PHP_dom"/>
</dbReference>